<dbReference type="RefSeq" id="WP_109811518.1">
    <property type="nucleotide sequence ID" value="NZ_QGKU01000032.1"/>
</dbReference>
<dbReference type="Gene3D" id="2.60.450.10">
    <property type="entry name" value="Lipopolysaccharide (LPS) transport protein A like domain"/>
    <property type="match status" value="1"/>
</dbReference>
<organism evidence="4 5">
    <name type="scientific">Meridianimarinicoccus roseus</name>
    <dbReference type="NCBI Taxonomy" id="2072018"/>
    <lineage>
        <taxon>Bacteria</taxon>
        <taxon>Pseudomonadati</taxon>
        <taxon>Pseudomonadota</taxon>
        <taxon>Alphaproteobacteria</taxon>
        <taxon>Rhodobacterales</taxon>
        <taxon>Paracoccaceae</taxon>
        <taxon>Meridianimarinicoccus</taxon>
    </lineage>
</organism>
<proteinExistence type="predicted"/>
<dbReference type="OrthoDB" id="9811926at2"/>
<keyword evidence="5" id="KW-1185">Reference proteome</keyword>
<feature type="signal peptide" evidence="2">
    <location>
        <begin position="1"/>
        <end position="22"/>
    </location>
</feature>
<evidence type="ECO:0000259" key="3">
    <source>
        <dbReference type="Pfam" id="PF03968"/>
    </source>
</evidence>
<evidence type="ECO:0000313" key="4">
    <source>
        <dbReference type="EMBL" id="PWR02858.1"/>
    </source>
</evidence>
<dbReference type="GO" id="GO:0017089">
    <property type="term" value="F:glycolipid transfer activity"/>
    <property type="evidence" value="ECO:0007669"/>
    <property type="project" value="TreeGrafter"/>
</dbReference>
<gene>
    <name evidence="4" type="ORF">DKT77_09795</name>
</gene>
<evidence type="ECO:0000313" key="5">
    <source>
        <dbReference type="Proteomes" id="UP000245680"/>
    </source>
</evidence>
<comment type="caution">
    <text evidence="4">The sequence shown here is derived from an EMBL/GenBank/DDBJ whole genome shotgun (WGS) entry which is preliminary data.</text>
</comment>
<dbReference type="GO" id="GO:0009279">
    <property type="term" value="C:cell outer membrane"/>
    <property type="evidence" value="ECO:0007669"/>
    <property type="project" value="TreeGrafter"/>
</dbReference>
<dbReference type="GO" id="GO:0030288">
    <property type="term" value="C:outer membrane-bounded periplasmic space"/>
    <property type="evidence" value="ECO:0007669"/>
    <property type="project" value="TreeGrafter"/>
</dbReference>
<dbReference type="PANTHER" id="PTHR36504">
    <property type="entry name" value="LIPOPOLYSACCHARIDE EXPORT SYSTEM PROTEIN LPTA"/>
    <property type="match status" value="1"/>
</dbReference>
<protein>
    <submittedName>
        <fullName evidence="4">Lipopolysaccharide transport periplasmic protein LptA</fullName>
    </submittedName>
</protein>
<evidence type="ECO:0000256" key="2">
    <source>
        <dbReference type="SAM" id="SignalP"/>
    </source>
</evidence>
<name>A0A2V2LBR9_9RHOB</name>
<dbReference type="InterPro" id="IPR052037">
    <property type="entry name" value="LPS_export_LptA"/>
</dbReference>
<reference evidence="4 5" key="1">
    <citation type="submission" date="2018-05" db="EMBL/GenBank/DDBJ databases">
        <title>Rhodobacteraceae gen. nov., sp. nov. isolated from sea water.</title>
        <authorList>
            <person name="Ren Y."/>
        </authorList>
    </citation>
    <scope>NUCLEOTIDE SEQUENCE [LARGE SCALE GENOMIC DNA]</scope>
    <source>
        <strain evidence="4 5">TG-679</strain>
    </source>
</reference>
<dbReference type="GO" id="GO:0015920">
    <property type="term" value="P:lipopolysaccharide transport"/>
    <property type="evidence" value="ECO:0007669"/>
    <property type="project" value="TreeGrafter"/>
</dbReference>
<evidence type="ECO:0000256" key="1">
    <source>
        <dbReference type="ARBA" id="ARBA00022729"/>
    </source>
</evidence>
<sequence length="169" mass="17716">MAMRAVVTGLVAAAVLSWGAAAQDTATGGFRNSDPDAPVEVTSDRLDLARAEGTALFTGNVLAIQGDMRLTAQWVLVEYVLNPDGTLGDDIDTITAREDVLLVTPEEAAEGDEAIYTPQTNTVVMTGNVLLTQGGNTVAGDRLVVDMETGLGEVQGRVRTVLQPATEDQ</sequence>
<dbReference type="Pfam" id="PF03968">
    <property type="entry name" value="LptD_N"/>
    <property type="match status" value="1"/>
</dbReference>
<dbReference type="InterPro" id="IPR005653">
    <property type="entry name" value="OstA-like_N"/>
</dbReference>
<keyword evidence="1 2" id="KW-0732">Signal</keyword>
<dbReference type="AlphaFoldDB" id="A0A2V2LBR9"/>
<dbReference type="EMBL" id="QGKU01000032">
    <property type="protein sequence ID" value="PWR02858.1"/>
    <property type="molecule type" value="Genomic_DNA"/>
</dbReference>
<dbReference type="Proteomes" id="UP000245680">
    <property type="component" value="Unassembled WGS sequence"/>
</dbReference>
<accession>A0A2V2LBR9</accession>
<dbReference type="PANTHER" id="PTHR36504:SF1">
    <property type="entry name" value="LIPOPOLYSACCHARIDE EXPORT SYSTEM PROTEIN LPTA"/>
    <property type="match status" value="1"/>
</dbReference>
<feature type="chain" id="PRO_5016125140" evidence="2">
    <location>
        <begin position="23"/>
        <end position="169"/>
    </location>
</feature>
<feature type="domain" description="Organic solvent tolerance-like N-terminal" evidence="3">
    <location>
        <begin position="40"/>
        <end position="150"/>
    </location>
</feature>